<comment type="caution">
    <text evidence="2">The sequence shown here is derived from an EMBL/GenBank/DDBJ whole genome shotgun (WGS) entry which is preliminary data.</text>
</comment>
<accession>A0A2H0VBU8</accession>
<gene>
    <name evidence="2" type="ORF">COT92_00455</name>
</gene>
<dbReference type="InterPro" id="IPR017438">
    <property type="entry name" value="ATP-NAD_kinase_N"/>
</dbReference>
<dbReference type="InterPro" id="IPR016064">
    <property type="entry name" value="NAD/diacylglycerol_kinase_sf"/>
</dbReference>
<dbReference type="Proteomes" id="UP000230922">
    <property type="component" value="Unassembled WGS sequence"/>
</dbReference>
<dbReference type="EMBL" id="PFAK01000005">
    <property type="protein sequence ID" value="PIR96565.1"/>
    <property type="molecule type" value="Genomic_DNA"/>
</dbReference>
<sequence>MYYYILDQNGLPIDKFEKLQTELQGLLSEFKISGETARVTPLRSIVDLVDTASQRGIRTLVAAGNDDTFNQMLAALKGRDFILGFIPFDENSYLGKILGARDIFTGAKTIAARRIEKIDLAKIAGNYFVSWLEFGVLSQRIKNAGLWSGMKMLSSEPQNLTIRVDDSYNVSITALGGMVVNTRSTSAHDEKIACPTDSLLDLLILEKLSKTEILRYRKSIAEGLLEKVPKTTIIKCRKIQFLQPQGYSLTMQGRIITKAPAVVEIIPQRLRMIVGKQRTF</sequence>
<dbReference type="AlphaFoldDB" id="A0A2H0VBU8"/>
<dbReference type="Gene3D" id="2.60.200.40">
    <property type="match status" value="1"/>
</dbReference>
<evidence type="ECO:0000259" key="1">
    <source>
        <dbReference type="Pfam" id="PF19279"/>
    </source>
</evidence>
<protein>
    <recommendedName>
        <fullName evidence="1">YegS/DAGK C-terminal domain-containing protein</fullName>
    </recommendedName>
</protein>
<dbReference type="SUPFAM" id="SSF111331">
    <property type="entry name" value="NAD kinase/diacylglycerol kinase-like"/>
    <property type="match status" value="1"/>
</dbReference>
<reference evidence="3" key="1">
    <citation type="submission" date="2017-09" db="EMBL/GenBank/DDBJ databases">
        <title>Depth-based differentiation of microbial function through sediment-hosted aquifers and enrichment of novel symbionts in the deep terrestrial subsurface.</title>
        <authorList>
            <person name="Probst A.J."/>
            <person name="Ladd B."/>
            <person name="Jarett J.K."/>
            <person name="Geller-Mcgrath D.E."/>
            <person name="Sieber C.M.K."/>
            <person name="Emerson J.B."/>
            <person name="Anantharaman K."/>
            <person name="Thomas B.C."/>
            <person name="Malmstrom R."/>
            <person name="Stieglmeier M."/>
            <person name="Klingl A."/>
            <person name="Woyke T."/>
            <person name="Ryan C.M."/>
            <person name="Banfield J.F."/>
        </authorList>
    </citation>
    <scope>NUCLEOTIDE SEQUENCE [LARGE SCALE GENOMIC DNA]</scope>
</reference>
<dbReference type="Pfam" id="PF19279">
    <property type="entry name" value="YegS_C"/>
    <property type="match status" value="1"/>
</dbReference>
<dbReference type="InterPro" id="IPR045540">
    <property type="entry name" value="YegS/DAGK_C"/>
</dbReference>
<organism evidence="2 3">
    <name type="scientific">Candidatus Doudnabacteria bacterium CG10_big_fil_rev_8_21_14_0_10_42_18</name>
    <dbReference type="NCBI Taxonomy" id="1974552"/>
    <lineage>
        <taxon>Bacteria</taxon>
        <taxon>Candidatus Doudnaibacteriota</taxon>
    </lineage>
</organism>
<evidence type="ECO:0000313" key="2">
    <source>
        <dbReference type="EMBL" id="PIR96565.1"/>
    </source>
</evidence>
<proteinExistence type="predicted"/>
<name>A0A2H0VBU8_9BACT</name>
<dbReference type="Gene3D" id="3.40.50.10330">
    <property type="entry name" value="Probable inorganic polyphosphate/atp-NAD kinase, domain 1"/>
    <property type="match status" value="1"/>
</dbReference>
<evidence type="ECO:0000313" key="3">
    <source>
        <dbReference type="Proteomes" id="UP000230922"/>
    </source>
</evidence>
<feature type="domain" description="YegS/DAGK C-terminal" evidence="1">
    <location>
        <begin position="192"/>
        <end position="273"/>
    </location>
</feature>